<proteinExistence type="predicted"/>
<feature type="compositionally biased region" description="Polar residues" evidence="1">
    <location>
        <begin position="1"/>
        <end position="12"/>
    </location>
</feature>
<evidence type="ECO:0000313" key="2">
    <source>
        <dbReference type="EMBL" id="EOY26628.1"/>
    </source>
</evidence>
<evidence type="ECO:0000313" key="3">
    <source>
        <dbReference type="Proteomes" id="UP000026915"/>
    </source>
</evidence>
<dbReference type="AlphaFoldDB" id="A0A061GB48"/>
<dbReference type="Gramene" id="EOY26628">
    <property type="protein sequence ID" value="EOY26628"/>
    <property type="gene ID" value="TCM_028517"/>
</dbReference>
<dbReference type="Proteomes" id="UP000026915">
    <property type="component" value="Chromosome 6"/>
</dbReference>
<organism evidence="2 3">
    <name type="scientific">Theobroma cacao</name>
    <name type="common">Cacao</name>
    <name type="synonym">Cocoa</name>
    <dbReference type="NCBI Taxonomy" id="3641"/>
    <lineage>
        <taxon>Eukaryota</taxon>
        <taxon>Viridiplantae</taxon>
        <taxon>Streptophyta</taxon>
        <taxon>Embryophyta</taxon>
        <taxon>Tracheophyta</taxon>
        <taxon>Spermatophyta</taxon>
        <taxon>Magnoliopsida</taxon>
        <taxon>eudicotyledons</taxon>
        <taxon>Gunneridae</taxon>
        <taxon>Pentapetalae</taxon>
        <taxon>rosids</taxon>
        <taxon>malvids</taxon>
        <taxon>Malvales</taxon>
        <taxon>Malvaceae</taxon>
        <taxon>Byttnerioideae</taxon>
        <taxon>Theobroma</taxon>
    </lineage>
</organism>
<feature type="compositionally biased region" description="Acidic residues" evidence="1">
    <location>
        <begin position="80"/>
        <end position="97"/>
    </location>
</feature>
<keyword evidence="3" id="KW-1185">Reference proteome</keyword>
<accession>A0A061GB48</accession>
<gene>
    <name evidence="2" type="ORF">TCM_028517</name>
</gene>
<feature type="region of interest" description="Disordered" evidence="1">
    <location>
        <begin position="1"/>
        <end position="21"/>
    </location>
</feature>
<feature type="region of interest" description="Disordered" evidence="1">
    <location>
        <begin position="63"/>
        <end position="111"/>
    </location>
</feature>
<name>A0A061GB48_THECC</name>
<dbReference type="EMBL" id="CM001884">
    <property type="protein sequence ID" value="EOY26628.1"/>
    <property type="molecule type" value="Genomic_DNA"/>
</dbReference>
<evidence type="ECO:0000256" key="1">
    <source>
        <dbReference type="SAM" id="MobiDB-lite"/>
    </source>
</evidence>
<protein>
    <submittedName>
        <fullName evidence="2">Uncharacterized protein</fullName>
    </submittedName>
</protein>
<feature type="compositionally biased region" description="Acidic residues" evidence="1">
    <location>
        <begin position="63"/>
        <end position="73"/>
    </location>
</feature>
<dbReference type="HOGENOM" id="CLU_2163007_0_0_1"/>
<dbReference type="InParanoid" id="A0A061GB48"/>
<reference evidence="2 3" key="1">
    <citation type="journal article" date="2013" name="Genome Biol.">
        <title>The genome sequence of the most widely cultivated cacao type and its use to identify candidate genes regulating pod color.</title>
        <authorList>
            <person name="Motamayor J.C."/>
            <person name="Mockaitis K."/>
            <person name="Schmutz J."/>
            <person name="Haiminen N."/>
            <person name="Iii D.L."/>
            <person name="Cornejo O."/>
            <person name="Findley S.D."/>
            <person name="Zheng P."/>
            <person name="Utro F."/>
            <person name="Royaert S."/>
            <person name="Saski C."/>
            <person name="Jenkins J."/>
            <person name="Podicheti R."/>
            <person name="Zhao M."/>
            <person name="Scheffler B.E."/>
            <person name="Stack J.C."/>
            <person name="Feltus F.A."/>
            <person name="Mustiga G.M."/>
            <person name="Amores F."/>
            <person name="Phillips W."/>
            <person name="Marelli J.P."/>
            <person name="May G.D."/>
            <person name="Shapiro H."/>
            <person name="Ma J."/>
            <person name="Bustamante C.D."/>
            <person name="Schnell R.J."/>
            <person name="Main D."/>
            <person name="Gilbert D."/>
            <person name="Parida L."/>
            <person name="Kuhn D.N."/>
        </authorList>
    </citation>
    <scope>NUCLEOTIDE SEQUENCE [LARGE SCALE GENOMIC DNA]</scope>
    <source>
        <strain evidence="3">cv. Matina 1-6</strain>
    </source>
</reference>
<sequence length="111" mass="13089">MKAQSQFPITDNEQNDRETVNLNKRVYQKDEVSFNSQFDHSSIDLDNNTILLTSEYEEDNMVVDVEHNEEDDKAEGVKDEIEEESDEQDENDTDDDEYEKKENELPYSDDE</sequence>